<protein>
    <submittedName>
        <fullName evidence="1">Cysteine-rich CWC</fullName>
    </submittedName>
</protein>
<keyword evidence="2" id="KW-1185">Reference proteome</keyword>
<dbReference type="InterPro" id="IPR032720">
    <property type="entry name" value="Cys_rich_CWC"/>
</dbReference>
<reference evidence="2" key="1">
    <citation type="submission" date="2016-10" db="EMBL/GenBank/DDBJ databases">
        <authorList>
            <person name="Varghese N."/>
            <person name="Submissions S."/>
        </authorList>
    </citation>
    <scope>NUCLEOTIDE SEQUENCE [LARGE SCALE GENOMIC DNA]</scope>
    <source>
        <strain evidence="2">DSM 17834</strain>
    </source>
</reference>
<dbReference type="AlphaFoldDB" id="A0A1I5U684"/>
<organism evidence="1 2">
    <name type="scientific">Pseudomonas borbori</name>
    <dbReference type="NCBI Taxonomy" id="289003"/>
    <lineage>
        <taxon>Bacteria</taxon>
        <taxon>Pseudomonadati</taxon>
        <taxon>Pseudomonadota</taxon>
        <taxon>Gammaproteobacteria</taxon>
        <taxon>Pseudomonadales</taxon>
        <taxon>Pseudomonadaceae</taxon>
        <taxon>Pseudomonas</taxon>
    </lineage>
</organism>
<dbReference type="Proteomes" id="UP000198784">
    <property type="component" value="Unassembled WGS sequence"/>
</dbReference>
<proteinExistence type="predicted"/>
<sequence length="70" mass="7335">MNPSRCPCCGRRNQCAQAESATPVSDCWCFSAAIDPGVLDSLAPEQRNRACLCPACARGLAPPKPQSAAD</sequence>
<accession>A0A1I5U684</accession>
<dbReference type="RefSeq" id="WP_090502994.1">
    <property type="nucleotide sequence ID" value="NZ_FOWX01000023.1"/>
</dbReference>
<evidence type="ECO:0000313" key="2">
    <source>
        <dbReference type="Proteomes" id="UP000198784"/>
    </source>
</evidence>
<name>A0A1I5U684_9PSED</name>
<gene>
    <name evidence="1" type="ORF">SAMN05216190_12360</name>
</gene>
<dbReference type="OrthoDB" id="8912324at2"/>
<dbReference type="STRING" id="289003.SAMN05216190_12360"/>
<evidence type="ECO:0000313" key="1">
    <source>
        <dbReference type="EMBL" id="SFP90086.1"/>
    </source>
</evidence>
<dbReference type="EMBL" id="FOWX01000023">
    <property type="protein sequence ID" value="SFP90086.1"/>
    <property type="molecule type" value="Genomic_DNA"/>
</dbReference>
<dbReference type="Pfam" id="PF14375">
    <property type="entry name" value="Cys_rich_CWC"/>
    <property type="match status" value="1"/>
</dbReference>